<protein>
    <recommendedName>
        <fullName evidence="4">Pantoate--beta-alanine ligase</fullName>
        <ecNumber evidence="3">6.3.2.1</ecNumber>
    </recommendedName>
    <alternativeName>
        <fullName evidence="10">Pantoate-activating enzyme</fullName>
    </alternativeName>
    <alternativeName>
        <fullName evidence="9">Pantothenate synthetase</fullName>
    </alternativeName>
</protein>
<dbReference type="AlphaFoldDB" id="A0A9W8CWZ9"/>
<keyword evidence="7" id="KW-0547">Nucleotide-binding</keyword>
<reference evidence="13" key="1">
    <citation type="submission" date="2022-07" db="EMBL/GenBank/DDBJ databases">
        <title>Phylogenomic reconstructions and comparative analyses of Kickxellomycotina fungi.</title>
        <authorList>
            <person name="Reynolds N.K."/>
            <person name="Stajich J.E."/>
            <person name="Barry K."/>
            <person name="Grigoriev I.V."/>
            <person name="Crous P."/>
            <person name="Smith M.E."/>
        </authorList>
    </citation>
    <scope>NUCLEOTIDE SEQUENCE</scope>
    <source>
        <strain evidence="13">BCRC 34381</strain>
    </source>
</reference>
<evidence type="ECO:0000256" key="9">
    <source>
        <dbReference type="ARBA" id="ARBA00029902"/>
    </source>
</evidence>
<evidence type="ECO:0000256" key="5">
    <source>
        <dbReference type="ARBA" id="ARBA00022598"/>
    </source>
</evidence>
<dbReference type="Gene3D" id="3.30.1300.10">
    <property type="entry name" value="Pantoate-beta-alanine ligase, C-terminal domain"/>
    <property type="match status" value="1"/>
</dbReference>
<feature type="region of interest" description="Disordered" evidence="12">
    <location>
        <begin position="250"/>
        <end position="272"/>
    </location>
</feature>
<keyword evidence="14" id="KW-1185">Reference proteome</keyword>
<dbReference type="Gene3D" id="3.40.50.620">
    <property type="entry name" value="HUPs"/>
    <property type="match status" value="1"/>
</dbReference>
<dbReference type="PANTHER" id="PTHR21299:SF1">
    <property type="entry name" value="PANTOATE--BETA-ALANINE LIGASE"/>
    <property type="match status" value="1"/>
</dbReference>
<comment type="catalytic activity">
    <reaction evidence="11">
        <text>(R)-pantoate + beta-alanine + ATP = (R)-pantothenate + AMP + diphosphate + H(+)</text>
        <dbReference type="Rhea" id="RHEA:10912"/>
        <dbReference type="ChEBI" id="CHEBI:15378"/>
        <dbReference type="ChEBI" id="CHEBI:15980"/>
        <dbReference type="ChEBI" id="CHEBI:29032"/>
        <dbReference type="ChEBI" id="CHEBI:30616"/>
        <dbReference type="ChEBI" id="CHEBI:33019"/>
        <dbReference type="ChEBI" id="CHEBI:57966"/>
        <dbReference type="ChEBI" id="CHEBI:456215"/>
        <dbReference type="EC" id="6.3.2.1"/>
    </reaction>
</comment>
<evidence type="ECO:0000256" key="8">
    <source>
        <dbReference type="ARBA" id="ARBA00022840"/>
    </source>
</evidence>
<evidence type="ECO:0000256" key="7">
    <source>
        <dbReference type="ARBA" id="ARBA00022741"/>
    </source>
</evidence>
<evidence type="ECO:0000256" key="12">
    <source>
        <dbReference type="SAM" id="MobiDB-lite"/>
    </source>
</evidence>
<comment type="pathway">
    <text evidence="1">Cofactor biosynthesis; (R)-pantothenate biosynthesis; (R)-pantothenate from (R)-pantoate and beta-alanine: step 1/1.</text>
</comment>
<gene>
    <name evidence="13" type="primary">pan6</name>
    <name evidence="13" type="ORF">LPJ61_004196</name>
</gene>
<keyword evidence="6" id="KW-0566">Pantothenate biosynthesis</keyword>
<evidence type="ECO:0000256" key="6">
    <source>
        <dbReference type="ARBA" id="ARBA00022655"/>
    </source>
</evidence>
<dbReference type="Proteomes" id="UP001143981">
    <property type="component" value="Unassembled WGS sequence"/>
</dbReference>
<evidence type="ECO:0000256" key="4">
    <source>
        <dbReference type="ARBA" id="ARBA00015647"/>
    </source>
</evidence>
<evidence type="ECO:0000256" key="11">
    <source>
        <dbReference type="ARBA" id="ARBA00048258"/>
    </source>
</evidence>
<evidence type="ECO:0000256" key="1">
    <source>
        <dbReference type="ARBA" id="ARBA00004990"/>
    </source>
</evidence>
<dbReference type="EMBL" id="JANBOI010000888">
    <property type="protein sequence ID" value="KAJ1728137.1"/>
    <property type="molecule type" value="Genomic_DNA"/>
</dbReference>
<keyword evidence="5 13" id="KW-0436">Ligase</keyword>
<dbReference type="InterPro" id="IPR014729">
    <property type="entry name" value="Rossmann-like_a/b/a_fold"/>
</dbReference>
<dbReference type="GO" id="GO:0015940">
    <property type="term" value="P:pantothenate biosynthetic process"/>
    <property type="evidence" value="ECO:0007669"/>
    <property type="project" value="UniProtKB-KW"/>
</dbReference>
<dbReference type="HAMAP" id="MF_00158">
    <property type="entry name" value="PanC"/>
    <property type="match status" value="1"/>
</dbReference>
<proteinExistence type="inferred from homology"/>
<feature type="compositionally biased region" description="Acidic residues" evidence="12">
    <location>
        <begin position="253"/>
        <end position="269"/>
    </location>
</feature>
<keyword evidence="8" id="KW-0067">ATP-binding</keyword>
<comment type="similarity">
    <text evidence="2">Belongs to the pantothenate synthetase family.</text>
</comment>
<sequence>MATARVFVPEYVNVDAIDKCFCDRFVTFEQVDSSTFSAEGKHAEHVGFYYLEKDHFVVHGRGCEPLKCRYSSRNLVMSTLRWGWINATQFKSKFPEVDGLHGPTGLPMHYFVNLQNANCLESANATEDNTIVEYFDNDDEIDLAKFASIVKSKTTCVANYFIVNSENVYTAVETSNIENTCKFSSALKYTIISSLANGEATIQTYIDEDKYLACKRPNPKRLPDFTLRDADGNEVADGVEFALEIVRDKESDSELDSNSEYDDNDEEDGNGGSENTLAKLFACKDWLEVGNYTDDTHDYLFGAVDNGSFFYAEMADGIVYLKHEGDYLFSDPKTEIPNIYAGAGHPPKEHRIQIHYTTDGYISLTRWAGDCYCVCDWIKASYGAVSFDPSEWTLRWRDPMKLRIGKAVGFVPTMGALHAGHLNLVAAAAEQTESVVVSIFVNPAQFAPHEDLDQYPRTLGDDVRKLSELGRPMAVFAPPVSEMYPRGISTNIAEQRGTFVEVRGMSEMLEGGTRPHFFRGVATVVAKLFHITMPDIAFFGQKDIQQCCVLRAMVQDLHFPLKIKVVPTVRDPHTGLALSSRNVYLTNEQRARAPAFYRGLCRARDLFASGAVARDEPLAAVRDEAAKEQLDIEYVCLSSPDDLGEVQEVGSSGAILSGAWRMGATRLIDNILLGFEL</sequence>
<name>A0A9W8CWZ9_9FUNG</name>
<dbReference type="GO" id="GO:0005524">
    <property type="term" value="F:ATP binding"/>
    <property type="evidence" value="ECO:0007669"/>
    <property type="project" value="UniProtKB-KW"/>
</dbReference>
<dbReference type="OrthoDB" id="2020436at2759"/>
<evidence type="ECO:0000313" key="13">
    <source>
        <dbReference type="EMBL" id="KAJ1728137.1"/>
    </source>
</evidence>
<evidence type="ECO:0000256" key="10">
    <source>
        <dbReference type="ARBA" id="ARBA00032806"/>
    </source>
</evidence>
<dbReference type="EC" id="6.3.2.1" evidence="3"/>
<evidence type="ECO:0000256" key="2">
    <source>
        <dbReference type="ARBA" id="ARBA00009256"/>
    </source>
</evidence>
<evidence type="ECO:0000256" key="3">
    <source>
        <dbReference type="ARBA" id="ARBA00012219"/>
    </source>
</evidence>
<comment type="caution">
    <text evidence="13">The sequence shown here is derived from an EMBL/GenBank/DDBJ whole genome shotgun (WGS) entry which is preliminary data.</text>
</comment>
<accession>A0A9W8CWZ9</accession>
<dbReference type="SUPFAM" id="SSF52374">
    <property type="entry name" value="Nucleotidylyl transferase"/>
    <property type="match status" value="1"/>
</dbReference>
<dbReference type="NCBIfam" id="TIGR00018">
    <property type="entry name" value="panC"/>
    <property type="match status" value="1"/>
</dbReference>
<dbReference type="PANTHER" id="PTHR21299">
    <property type="entry name" value="CYTIDYLATE KINASE/PANTOATE-BETA-ALANINE LIGASE"/>
    <property type="match status" value="1"/>
</dbReference>
<evidence type="ECO:0000313" key="14">
    <source>
        <dbReference type="Proteomes" id="UP001143981"/>
    </source>
</evidence>
<dbReference type="CDD" id="cd00560">
    <property type="entry name" value="PanC"/>
    <property type="match status" value="1"/>
</dbReference>
<dbReference type="InterPro" id="IPR003721">
    <property type="entry name" value="Pantoate_ligase"/>
</dbReference>
<dbReference type="FunFam" id="3.40.50.620:FF:000013">
    <property type="entry name" value="Pantothenate synthetase"/>
    <property type="match status" value="1"/>
</dbReference>
<dbReference type="GO" id="GO:0004592">
    <property type="term" value="F:pantoate-beta-alanine ligase activity"/>
    <property type="evidence" value="ECO:0007669"/>
    <property type="project" value="UniProtKB-EC"/>
</dbReference>
<dbReference type="InterPro" id="IPR042176">
    <property type="entry name" value="Pantoate_ligase_C"/>
</dbReference>
<organism evidence="13 14">
    <name type="scientific">Coemansia biformis</name>
    <dbReference type="NCBI Taxonomy" id="1286918"/>
    <lineage>
        <taxon>Eukaryota</taxon>
        <taxon>Fungi</taxon>
        <taxon>Fungi incertae sedis</taxon>
        <taxon>Zoopagomycota</taxon>
        <taxon>Kickxellomycotina</taxon>
        <taxon>Kickxellomycetes</taxon>
        <taxon>Kickxellales</taxon>
        <taxon>Kickxellaceae</taxon>
        <taxon>Coemansia</taxon>
    </lineage>
</organism>
<dbReference type="Pfam" id="PF02569">
    <property type="entry name" value="Pantoate_ligase"/>
    <property type="match status" value="1"/>
</dbReference>